<dbReference type="Proteomes" id="UP000283833">
    <property type="component" value="Unassembled WGS sequence"/>
</dbReference>
<evidence type="ECO:0000313" key="17">
    <source>
        <dbReference type="Proteomes" id="UP000283833"/>
    </source>
</evidence>
<organism evidence="9 15">
    <name type="scientific">Phocaeicola vulgatus</name>
    <name type="common">Bacteroides vulgatus</name>
    <dbReference type="NCBI Taxonomy" id="821"/>
    <lineage>
        <taxon>Bacteria</taxon>
        <taxon>Pseudomonadati</taxon>
        <taxon>Bacteroidota</taxon>
        <taxon>Bacteroidia</taxon>
        <taxon>Bacteroidales</taxon>
        <taxon>Bacteroidaceae</taxon>
        <taxon>Phocaeicola</taxon>
    </lineage>
</organism>
<dbReference type="EMBL" id="QSSN01000007">
    <property type="protein sequence ID" value="RGL86914.1"/>
    <property type="molecule type" value="Genomic_DNA"/>
</dbReference>
<evidence type="ECO:0000313" key="4">
    <source>
        <dbReference type="EMBL" id="KAB6658449.1"/>
    </source>
</evidence>
<evidence type="ECO:0000313" key="6">
    <source>
        <dbReference type="EMBL" id="KAB6703462.1"/>
    </source>
</evidence>
<dbReference type="EMBL" id="WCXA01000020">
    <property type="protein sequence ID" value="KAB3861916.1"/>
    <property type="molecule type" value="Genomic_DNA"/>
</dbReference>
<proteinExistence type="predicted"/>
<evidence type="ECO:0000313" key="3">
    <source>
        <dbReference type="EMBL" id="KAB6636151.1"/>
    </source>
</evidence>
<evidence type="ECO:0000313" key="8">
    <source>
        <dbReference type="EMBL" id="RGM43371.1"/>
    </source>
</evidence>
<protein>
    <submittedName>
        <fullName evidence="9">Uncharacterized protein</fullName>
    </submittedName>
</protein>
<evidence type="ECO:0000313" key="15">
    <source>
        <dbReference type="Proteomes" id="UP000266497"/>
    </source>
</evidence>
<evidence type="ECO:0000313" key="11">
    <source>
        <dbReference type="EMBL" id="RHD81468.1"/>
    </source>
</evidence>
<dbReference type="EMBL" id="WCZY01000015">
    <property type="protein sequence ID" value="KAB6692455.1"/>
    <property type="molecule type" value="Genomic_DNA"/>
</dbReference>
<sequence>MNNVSPIFYRGSSMIKCSPSLNSISRVNFAFIRPAIISQTSKTISGAPARHDSPPLFCNAVNILRQIL</sequence>
<dbReference type="Proteomes" id="UP000437380">
    <property type="component" value="Unassembled WGS sequence"/>
</dbReference>
<evidence type="ECO:0000313" key="7">
    <source>
        <dbReference type="EMBL" id="RGL86914.1"/>
    </source>
</evidence>
<evidence type="ECO:0000313" key="2">
    <source>
        <dbReference type="EMBL" id="KAB6558380.1"/>
    </source>
</evidence>
<dbReference type="EMBL" id="WDAG01000016">
    <property type="protein sequence ID" value="KAB6658449.1"/>
    <property type="molecule type" value="Genomic_DNA"/>
</dbReference>
<dbReference type="EMBL" id="QSJM01000018">
    <property type="protein sequence ID" value="RHD81468.1"/>
    <property type="molecule type" value="Genomic_DNA"/>
</dbReference>
<dbReference type="EMBL" id="QRMN01000001">
    <property type="protein sequence ID" value="RHJ81150.1"/>
    <property type="molecule type" value="Genomic_DNA"/>
</dbReference>
<dbReference type="Proteomes" id="UP000470332">
    <property type="component" value="Unassembled WGS sequence"/>
</dbReference>
<dbReference type="Proteomes" id="UP000283429">
    <property type="component" value="Unassembled WGS sequence"/>
</dbReference>
<dbReference type="AlphaFoldDB" id="A0A395UQ59"/>
<evidence type="ECO:0000313" key="12">
    <source>
        <dbReference type="EMBL" id="RHJ81150.1"/>
    </source>
</evidence>
<evidence type="ECO:0000313" key="10">
    <source>
        <dbReference type="EMBL" id="RGT90816.1"/>
    </source>
</evidence>
<evidence type="ECO:0000313" key="9">
    <source>
        <dbReference type="EMBL" id="RGR41227.1"/>
    </source>
</evidence>
<evidence type="ECO:0000313" key="23">
    <source>
        <dbReference type="Proteomes" id="UP000470777"/>
    </source>
</evidence>
<dbReference type="EMBL" id="QRXI01000019">
    <property type="protein sequence ID" value="RGT90816.1"/>
    <property type="molecule type" value="Genomic_DNA"/>
</dbReference>
<dbReference type="Proteomes" id="UP000470777">
    <property type="component" value="Unassembled WGS sequence"/>
</dbReference>
<gene>
    <name evidence="12" type="ORF">DW105_00720</name>
    <name evidence="11" type="ORF">DW783_07705</name>
    <name evidence="10" type="ORF">DWX04_14430</name>
    <name evidence="9" type="ORF">DWY53_07155</name>
    <name evidence="8" type="ORF">DXC16_12595</name>
    <name evidence="7" type="ORF">DXC44_07885</name>
    <name evidence="1" type="ORF">GAS37_10925</name>
    <name evidence="3" type="ORF">GAY12_09765</name>
    <name evidence="6" type="ORF">GAY17_02430</name>
    <name evidence="2" type="ORF">GAY79_15505</name>
    <name evidence="4" type="ORF">GAZ76_13680</name>
    <name evidence="5" type="ORF">GAZ92_11820</name>
</gene>
<evidence type="ECO:0000313" key="18">
    <source>
        <dbReference type="Proteomes" id="UP000283958"/>
    </source>
</evidence>
<name>A0A395UQ59_PHOVU</name>
<evidence type="ECO:0000313" key="5">
    <source>
        <dbReference type="EMBL" id="KAB6692455.1"/>
    </source>
</evidence>
<evidence type="ECO:0000313" key="13">
    <source>
        <dbReference type="Proteomes" id="UP000261003"/>
    </source>
</evidence>
<accession>A0A395UQ59</accession>
<dbReference type="Proteomes" id="UP000261003">
    <property type="component" value="Unassembled WGS sequence"/>
</dbReference>
<dbReference type="Proteomes" id="UP000470952">
    <property type="component" value="Unassembled WGS sequence"/>
</dbReference>
<dbReference type="Proteomes" id="UP000266497">
    <property type="component" value="Unassembled WGS sequence"/>
</dbReference>
<dbReference type="Proteomes" id="UP000437431">
    <property type="component" value="Unassembled WGS sequence"/>
</dbReference>
<evidence type="ECO:0000313" key="20">
    <source>
        <dbReference type="Proteomes" id="UP000437431"/>
    </source>
</evidence>
<dbReference type="EMBL" id="WDAL01000016">
    <property type="protein sequence ID" value="KAB6636151.1"/>
    <property type="molecule type" value="Genomic_DNA"/>
</dbReference>
<dbReference type="Proteomes" id="UP000283958">
    <property type="component" value="Unassembled WGS sequence"/>
</dbReference>
<evidence type="ECO:0000313" key="14">
    <source>
        <dbReference type="Proteomes" id="UP000261278"/>
    </source>
</evidence>
<evidence type="ECO:0000313" key="22">
    <source>
        <dbReference type="Proteomes" id="UP000470332"/>
    </source>
</evidence>
<reference evidence="13 14" key="1">
    <citation type="submission" date="2018-08" db="EMBL/GenBank/DDBJ databases">
        <title>A genome reference for cultivated species of the human gut microbiota.</title>
        <authorList>
            <person name="Zou Y."/>
            <person name="Xue W."/>
            <person name="Luo G."/>
        </authorList>
    </citation>
    <scope>NUCLEOTIDE SEQUENCE [LARGE SCALE GENOMIC DNA]</scope>
    <source>
        <strain evidence="10 17">AF18-14</strain>
        <strain evidence="9 15">AF25-30LB</strain>
        <strain evidence="12 18">AM09-18</strain>
        <strain evidence="11 16">AM30-40</strain>
        <strain evidence="8 13">OM08-13BH</strain>
        <strain evidence="7 14">TF05-18</strain>
    </source>
</reference>
<comment type="caution">
    <text evidence="9">The sequence shown here is derived from an EMBL/GenBank/DDBJ whole genome shotgun (WGS) entry which is preliminary data.</text>
</comment>
<dbReference type="EMBL" id="QSTG01000020">
    <property type="protein sequence ID" value="RGM43371.1"/>
    <property type="molecule type" value="Genomic_DNA"/>
</dbReference>
<dbReference type="EMBL" id="QRUD01000016">
    <property type="protein sequence ID" value="RGR41227.1"/>
    <property type="molecule type" value="Genomic_DNA"/>
</dbReference>
<evidence type="ECO:0000313" key="16">
    <source>
        <dbReference type="Proteomes" id="UP000283429"/>
    </source>
</evidence>
<reference evidence="19 20" key="2">
    <citation type="journal article" date="2019" name="Nat. Med.">
        <title>A library of human gut bacterial isolates paired with longitudinal multiomics data enables mechanistic microbiome research.</title>
        <authorList>
            <person name="Poyet M."/>
            <person name="Groussin M."/>
            <person name="Gibbons S.M."/>
            <person name="Avila-Pacheco J."/>
            <person name="Jiang X."/>
            <person name="Kearney S.M."/>
            <person name="Perrotta A.R."/>
            <person name="Berdy B."/>
            <person name="Zhao S."/>
            <person name="Lieberman T.D."/>
            <person name="Swanson P.K."/>
            <person name="Smith M."/>
            <person name="Roesemann S."/>
            <person name="Alexander J.E."/>
            <person name="Rich S.A."/>
            <person name="Livny J."/>
            <person name="Vlamakis H."/>
            <person name="Clish C."/>
            <person name="Bullock K."/>
            <person name="Deik A."/>
            <person name="Scott J."/>
            <person name="Pierce K.A."/>
            <person name="Xavier R.J."/>
            <person name="Alm E.J."/>
        </authorList>
    </citation>
    <scope>NUCLEOTIDE SEQUENCE [LARGE SCALE GENOMIC DNA]</scope>
    <source>
        <strain evidence="2 20">BIOML-A111</strain>
        <strain evidence="6 19">BIOML-A82</strain>
        <strain evidence="5 23">BIOML-A85</strain>
        <strain evidence="1 22">BIOML-A9</strain>
        <strain evidence="4 24">BIOML-A93</strain>
        <strain evidence="3 21">BIOML-A98</strain>
    </source>
</reference>
<dbReference type="EMBL" id="WCZV01000002">
    <property type="protein sequence ID" value="KAB6703462.1"/>
    <property type="molecule type" value="Genomic_DNA"/>
</dbReference>
<evidence type="ECO:0000313" key="21">
    <source>
        <dbReference type="Proteomes" id="UP000462015"/>
    </source>
</evidence>
<dbReference type="Proteomes" id="UP000261278">
    <property type="component" value="Unassembled WGS sequence"/>
</dbReference>
<dbReference type="EMBL" id="WDAY01000038">
    <property type="protein sequence ID" value="KAB6558380.1"/>
    <property type="molecule type" value="Genomic_DNA"/>
</dbReference>
<evidence type="ECO:0000313" key="19">
    <source>
        <dbReference type="Proteomes" id="UP000437380"/>
    </source>
</evidence>
<evidence type="ECO:0000313" key="24">
    <source>
        <dbReference type="Proteomes" id="UP000470952"/>
    </source>
</evidence>
<evidence type="ECO:0000313" key="1">
    <source>
        <dbReference type="EMBL" id="KAB3861916.1"/>
    </source>
</evidence>
<dbReference type="Proteomes" id="UP000462015">
    <property type="component" value="Unassembled WGS sequence"/>
</dbReference>